<dbReference type="EC" id="2.1.1.182" evidence="7"/>
<keyword evidence="2 7" id="KW-0698">rRNA processing</keyword>
<dbReference type="InterPro" id="IPR011530">
    <property type="entry name" value="rRNA_adenine_dimethylase"/>
</dbReference>
<dbReference type="HAMAP" id="MF_00607">
    <property type="entry name" value="16SrRNA_methyltr_A"/>
    <property type="match status" value="1"/>
</dbReference>
<dbReference type="GO" id="GO:0052908">
    <property type="term" value="F:16S rRNA (adenine(1518)-N(6)/adenine(1519)-N(6))-dimethyltransferase activity"/>
    <property type="evidence" value="ECO:0007669"/>
    <property type="project" value="UniProtKB-EC"/>
</dbReference>
<dbReference type="PROSITE" id="PS51689">
    <property type="entry name" value="SAM_RNA_A_N6_MT"/>
    <property type="match status" value="1"/>
</dbReference>
<dbReference type="STRING" id="289377.HL41_05740"/>
<dbReference type="GO" id="GO:0005829">
    <property type="term" value="C:cytosol"/>
    <property type="evidence" value="ECO:0007669"/>
    <property type="project" value="TreeGrafter"/>
</dbReference>
<keyword evidence="4 7" id="KW-0808">Transferase</keyword>
<evidence type="ECO:0000256" key="4">
    <source>
        <dbReference type="ARBA" id="ARBA00022679"/>
    </source>
</evidence>
<dbReference type="HOGENOM" id="CLU_041220_0_2_0"/>
<dbReference type="eggNOG" id="COG0030">
    <property type="taxonomic scope" value="Bacteria"/>
</dbReference>
<dbReference type="PANTHER" id="PTHR11727:SF7">
    <property type="entry name" value="DIMETHYLADENOSINE TRANSFERASE-RELATED"/>
    <property type="match status" value="1"/>
</dbReference>
<dbReference type="KEGG" id="tcm:HL41_05740"/>
<evidence type="ECO:0000313" key="11">
    <source>
        <dbReference type="Proteomes" id="UP000028481"/>
    </source>
</evidence>
<dbReference type="OrthoDB" id="9814755at2"/>
<feature type="binding site" evidence="7 8">
    <location>
        <position position="35"/>
    </location>
    <ligand>
        <name>S-adenosyl-L-methionine</name>
        <dbReference type="ChEBI" id="CHEBI:59789"/>
    </ligand>
</feature>
<name>A0A075WZZ0_9BACT</name>
<feature type="binding site" evidence="7 8">
    <location>
        <position position="81"/>
    </location>
    <ligand>
        <name>S-adenosyl-L-methionine</name>
        <dbReference type="ChEBI" id="CHEBI:59789"/>
    </ligand>
</feature>
<evidence type="ECO:0000256" key="1">
    <source>
        <dbReference type="ARBA" id="ARBA00022490"/>
    </source>
</evidence>
<dbReference type="PROSITE" id="PS01131">
    <property type="entry name" value="RRNA_A_DIMETH"/>
    <property type="match status" value="1"/>
</dbReference>
<organism evidence="10 11">
    <name type="scientific">Thermodesulfobacterium commune DSM 2178</name>
    <dbReference type="NCBI Taxonomy" id="289377"/>
    <lineage>
        <taxon>Bacteria</taxon>
        <taxon>Pseudomonadati</taxon>
        <taxon>Thermodesulfobacteriota</taxon>
        <taxon>Thermodesulfobacteria</taxon>
        <taxon>Thermodesulfobacteriales</taxon>
        <taxon>Thermodesulfobacteriaceae</taxon>
        <taxon>Thermodesulfobacterium</taxon>
    </lineage>
</organism>
<dbReference type="NCBIfam" id="TIGR00755">
    <property type="entry name" value="ksgA"/>
    <property type="match status" value="1"/>
</dbReference>
<feature type="domain" description="Ribosomal RNA adenine methylase transferase N-terminal" evidence="9">
    <location>
        <begin position="16"/>
        <end position="180"/>
    </location>
</feature>
<feature type="binding site" evidence="7 8">
    <location>
        <position position="11"/>
    </location>
    <ligand>
        <name>S-adenosyl-L-methionine</name>
        <dbReference type="ChEBI" id="CHEBI:59789"/>
    </ligand>
</feature>
<dbReference type="InterPro" id="IPR029063">
    <property type="entry name" value="SAM-dependent_MTases_sf"/>
</dbReference>
<evidence type="ECO:0000256" key="2">
    <source>
        <dbReference type="ARBA" id="ARBA00022552"/>
    </source>
</evidence>
<dbReference type="InterPro" id="IPR020596">
    <property type="entry name" value="rRNA_Ade_Mease_Trfase_CS"/>
</dbReference>
<dbReference type="Gene3D" id="3.40.50.150">
    <property type="entry name" value="Vaccinia Virus protein VP39"/>
    <property type="match status" value="1"/>
</dbReference>
<keyword evidence="1 7" id="KW-0963">Cytoplasm</keyword>
<comment type="subcellular location">
    <subcellularLocation>
        <location evidence="7">Cytoplasm</location>
    </subcellularLocation>
</comment>
<gene>
    <name evidence="7" type="primary">rsmA</name>
    <name evidence="7" type="synonym">ksgA</name>
    <name evidence="10" type="ORF">HL41_05740</name>
</gene>
<evidence type="ECO:0000256" key="7">
    <source>
        <dbReference type="HAMAP-Rule" id="MF_00607"/>
    </source>
</evidence>
<dbReference type="InterPro" id="IPR001737">
    <property type="entry name" value="KsgA/Erm"/>
</dbReference>
<comment type="catalytic activity">
    <reaction evidence="7">
        <text>adenosine(1518)/adenosine(1519) in 16S rRNA + 4 S-adenosyl-L-methionine = N(6)-dimethyladenosine(1518)/N(6)-dimethyladenosine(1519) in 16S rRNA + 4 S-adenosyl-L-homocysteine + 4 H(+)</text>
        <dbReference type="Rhea" id="RHEA:19609"/>
        <dbReference type="Rhea" id="RHEA-COMP:10232"/>
        <dbReference type="Rhea" id="RHEA-COMP:10233"/>
        <dbReference type="ChEBI" id="CHEBI:15378"/>
        <dbReference type="ChEBI" id="CHEBI:57856"/>
        <dbReference type="ChEBI" id="CHEBI:59789"/>
        <dbReference type="ChEBI" id="CHEBI:74411"/>
        <dbReference type="ChEBI" id="CHEBI:74493"/>
        <dbReference type="EC" id="2.1.1.182"/>
    </reaction>
</comment>
<feature type="binding site" evidence="7 8">
    <location>
        <position position="57"/>
    </location>
    <ligand>
        <name>S-adenosyl-L-methionine</name>
        <dbReference type="ChEBI" id="CHEBI:59789"/>
    </ligand>
</feature>
<reference evidence="10 11" key="1">
    <citation type="journal article" date="2015" name="Genome Announc.">
        <title>Genome Sequence of a Sulfate-Reducing Thermophilic Bacterium, Thermodesulfobacterium commune DSM 2178T (Phylum Thermodesulfobacteria).</title>
        <authorList>
            <person name="Bhatnagar S."/>
            <person name="Badger J.H."/>
            <person name="Madupu R."/>
            <person name="Khouri H.M."/>
            <person name="O'Connor E.M."/>
            <person name="Robb F.T."/>
            <person name="Ward N.L."/>
            <person name="Eisen J.A."/>
        </authorList>
    </citation>
    <scope>NUCLEOTIDE SEQUENCE [LARGE SCALE GENOMIC DNA]</scope>
    <source>
        <strain evidence="10 11">DSM 2178</strain>
    </source>
</reference>
<dbReference type="RefSeq" id="WP_038060224.1">
    <property type="nucleotide sequence ID" value="NZ_CP008796.1"/>
</dbReference>
<dbReference type="Pfam" id="PF00398">
    <property type="entry name" value="RrnaAD"/>
    <property type="match status" value="1"/>
</dbReference>
<dbReference type="SMART" id="SM00650">
    <property type="entry name" value="rADc"/>
    <property type="match status" value="1"/>
</dbReference>
<comment type="similarity">
    <text evidence="7">Belongs to the class I-like SAM-binding methyltransferase superfamily. rRNA adenine N(6)-methyltransferase family. RsmA subfamily.</text>
</comment>
<dbReference type="PANTHER" id="PTHR11727">
    <property type="entry name" value="DIMETHYLADENOSINE TRANSFERASE"/>
    <property type="match status" value="1"/>
</dbReference>
<evidence type="ECO:0000256" key="8">
    <source>
        <dbReference type="PROSITE-ProRule" id="PRU01026"/>
    </source>
</evidence>
<comment type="function">
    <text evidence="7">Specifically dimethylates two adjacent adenosines (A1518 and A1519) in the loop of a conserved hairpin near the 3'-end of 16S rRNA in the 30S particle. May play a critical role in biogenesis of 30S subunits.</text>
</comment>
<feature type="binding site" evidence="7 8">
    <location>
        <position position="100"/>
    </location>
    <ligand>
        <name>S-adenosyl-L-methionine</name>
        <dbReference type="ChEBI" id="CHEBI:59789"/>
    </ligand>
</feature>
<protein>
    <recommendedName>
        <fullName evidence="7">Ribosomal RNA small subunit methyltransferase A</fullName>
        <ecNumber evidence="7">2.1.1.182</ecNumber>
    </recommendedName>
    <alternativeName>
        <fullName evidence="7">16S rRNA (adenine(1518)-N(6)/adenine(1519)-N(6))-dimethyltransferase</fullName>
    </alternativeName>
    <alternativeName>
        <fullName evidence="7">16S rRNA dimethyladenosine transferase</fullName>
    </alternativeName>
    <alternativeName>
        <fullName evidence="7">16S rRNA dimethylase</fullName>
    </alternativeName>
    <alternativeName>
        <fullName evidence="7">S-adenosylmethionine-6-N', N'-adenosyl(rRNA) dimethyltransferase</fullName>
    </alternativeName>
</protein>
<keyword evidence="6 7" id="KW-0694">RNA-binding</keyword>
<keyword evidence="11" id="KW-1185">Reference proteome</keyword>
<dbReference type="GO" id="GO:0003723">
    <property type="term" value="F:RNA binding"/>
    <property type="evidence" value="ECO:0007669"/>
    <property type="project" value="UniProtKB-UniRule"/>
</dbReference>
<evidence type="ECO:0000256" key="5">
    <source>
        <dbReference type="ARBA" id="ARBA00022691"/>
    </source>
</evidence>
<dbReference type="EMBL" id="CP008796">
    <property type="protein sequence ID" value="AIH04287.1"/>
    <property type="molecule type" value="Genomic_DNA"/>
</dbReference>
<evidence type="ECO:0000256" key="6">
    <source>
        <dbReference type="ARBA" id="ARBA00022884"/>
    </source>
</evidence>
<evidence type="ECO:0000259" key="9">
    <source>
        <dbReference type="SMART" id="SM00650"/>
    </source>
</evidence>
<keyword evidence="5 7" id="KW-0949">S-adenosyl-L-methionine</keyword>
<proteinExistence type="inferred from homology"/>
<sequence>MLKKKWGQHLLVSSGVLDRLVELAEIKEEVVVEIGPGTGNLTKRLLNTPLKRLYLLEIDPEMVEKLKVSLNDPRVVIFQTDATTFDFNTLNEKELKLIGNLPYNVASLIIENTIYHKHLIYQAFYMVQKEVAERLIQQKSWLSVFVNTFYQLEYLMSIPPRFFVPPPKVNSAYLKFTRKNFDEIKDLKRYKSFLVQIFSQKRKMLKHKVPPEILEKASILPQKRVEELNLLDFITLYQIWVQ</sequence>
<dbReference type="InterPro" id="IPR020598">
    <property type="entry name" value="rRNA_Ade_methylase_Trfase_N"/>
</dbReference>
<evidence type="ECO:0000313" key="10">
    <source>
        <dbReference type="EMBL" id="AIH04287.1"/>
    </source>
</evidence>
<dbReference type="PaxDb" id="289377-HL41_05740"/>
<evidence type="ECO:0000256" key="3">
    <source>
        <dbReference type="ARBA" id="ARBA00022603"/>
    </source>
</evidence>
<dbReference type="AlphaFoldDB" id="A0A075WZZ0"/>
<dbReference type="InterPro" id="IPR023165">
    <property type="entry name" value="rRNA_Ade_diMease-like_C"/>
</dbReference>
<dbReference type="Proteomes" id="UP000028481">
    <property type="component" value="Chromosome"/>
</dbReference>
<accession>A0A075WZZ0</accession>
<dbReference type="CDD" id="cd02440">
    <property type="entry name" value="AdoMet_MTases"/>
    <property type="match status" value="1"/>
</dbReference>
<keyword evidence="3 7" id="KW-0489">Methyltransferase</keyword>
<dbReference type="Gene3D" id="1.10.8.100">
    <property type="entry name" value="Ribosomal RNA adenine dimethylase-like, domain 2"/>
    <property type="match status" value="1"/>
</dbReference>
<dbReference type="SUPFAM" id="SSF53335">
    <property type="entry name" value="S-adenosyl-L-methionine-dependent methyltransferases"/>
    <property type="match status" value="1"/>
</dbReference>
<feature type="binding site" evidence="7 8">
    <location>
        <position position="9"/>
    </location>
    <ligand>
        <name>S-adenosyl-L-methionine</name>
        <dbReference type="ChEBI" id="CHEBI:59789"/>
    </ligand>
</feature>